<dbReference type="RefSeq" id="WP_020040073.1">
    <property type="nucleotide sequence ID" value="NZ_KE557281.1"/>
</dbReference>
<evidence type="ECO:0000256" key="1">
    <source>
        <dbReference type="SAM" id="MobiDB-lite"/>
    </source>
</evidence>
<dbReference type="AlphaFoldDB" id="S9RVH5"/>
<gene>
    <name evidence="2" type="ORF">Salmuc_03301</name>
</gene>
<evidence type="ECO:0000313" key="3">
    <source>
        <dbReference type="Proteomes" id="UP000015347"/>
    </source>
</evidence>
<proteinExistence type="predicted"/>
<dbReference type="STRING" id="1123237.Salmuc_03301"/>
<evidence type="ECO:0000313" key="2">
    <source>
        <dbReference type="EMBL" id="EPX77979.1"/>
    </source>
</evidence>
<dbReference type="Proteomes" id="UP000015347">
    <property type="component" value="Unassembled WGS sequence"/>
</dbReference>
<dbReference type="OrthoDB" id="461984at2"/>
<accession>S9RVH5</accession>
<sequence>MLKTIAQKPKTTGNASKTVALSQRQREVVNHIRTSGGALEGEDGKSVGDQRTLKALENKGVIRRDGPANYSLVEVFVEPEEDENKTIFMTGSEFAEALQELYGYGGQSKFARLIGANKATVGKWAQGKLDVPQYAVALLATLQHLREVKAPMPSFTGL</sequence>
<feature type="region of interest" description="Disordered" evidence="1">
    <location>
        <begin position="1"/>
        <end position="25"/>
    </location>
</feature>
<dbReference type="HOGENOM" id="CLU_1668156_0_0_5"/>
<comment type="caution">
    <text evidence="2">The sequence shown here is derived from an EMBL/GenBank/DDBJ whole genome shotgun (WGS) entry which is preliminary data.</text>
</comment>
<reference evidence="3" key="1">
    <citation type="journal article" date="2014" name="Stand. Genomic Sci.">
        <title>Genome sequence of the exopolysaccharide-producing Salipiger mucosus type strain (DSM 16094(T)), a moderately halophilic member of the Roseobacter clade.</title>
        <authorList>
            <person name="Riedel T."/>
            <person name="Spring S."/>
            <person name="Fiebig A."/>
            <person name="Petersen J."/>
            <person name="Kyrpides N.C."/>
            <person name="Goker M."/>
            <person name="Klenk H.P."/>
        </authorList>
    </citation>
    <scope>NUCLEOTIDE SEQUENCE [LARGE SCALE GENOMIC DNA]</scope>
    <source>
        <strain evidence="3">DSM 16094</strain>
    </source>
</reference>
<dbReference type="EMBL" id="APVH01000042">
    <property type="protein sequence ID" value="EPX77979.1"/>
    <property type="molecule type" value="Genomic_DNA"/>
</dbReference>
<organism evidence="2 3">
    <name type="scientific">Salipiger mucosus DSM 16094</name>
    <dbReference type="NCBI Taxonomy" id="1123237"/>
    <lineage>
        <taxon>Bacteria</taxon>
        <taxon>Pseudomonadati</taxon>
        <taxon>Pseudomonadota</taxon>
        <taxon>Alphaproteobacteria</taxon>
        <taxon>Rhodobacterales</taxon>
        <taxon>Roseobacteraceae</taxon>
        <taxon>Salipiger</taxon>
    </lineage>
</organism>
<name>S9RVH5_9RHOB</name>
<feature type="compositionally biased region" description="Polar residues" evidence="1">
    <location>
        <begin position="9"/>
        <end position="23"/>
    </location>
</feature>
<keyword evidence="3" id="KW-1185">Reference proteome</keyword>
<protein>
    <submittedName>
        <fullName evidence="2">Uncharacterized protein</fullName>
    </submittedName>
</protein>